<evidence type="ECO:0000313" key="3">
    <source>
        <dbReference type="Proteomes" id="UP000288805"/>
    </source>
</evidence>
<dbReference type="SUPFAM" id="SSF117281">
    <property type="entry name" value="Kelch motif"/>
    <property type="match status" value="1"/>
</dbReference>
<sequence length="383" mass="43284">MQGGGVLLIATQQRLLAIDVTKLGISRYSHAKFPPLPVVKVFNFVEEGYSFGASFFKWESKLYMVGGETTRSGASKEEHCRPVGSSFDLDSRVSKPSRDIFVSNLTTLDSISEFRNHSVTMSTEKPSPILAEFEGKIYVLSGPSRRCDYSLETPTFEVYDSSLGQMEPLPDPPFYINNNYNSYYCVVARCSVVGSSIFMLVGGHYYRYRIQDKKWDERKYAMDNIPVQIPMLPGFGGQLVPGYGDIFICFRFNSLIAVMLRSDGGRPFQYINEVFDPCYRPDSFSYNGLVVSMGDHEMCIVKPATAEARNRDRSVVYVATFRVEKLYSSPPACNSDDSEQPQPQPPTPRPFVSITCLSKGFYDLETWGRETPKISGAFFHRWE</sequence>
<dbReference type="AlphaFoldDB" id="A0A438JE54"/>
<accession>A0A438JE54</accession>
<dbReference type="Gene3D" id="2.120.10.80">
    <property type="entry name" value="Kelch-type beta propeller"/>
    <property type="match status" value="1"/>
</dbReference>
<proteinExistence type="predicted"/>
<gene>
    <name evidence="2" type="ORF">CK203_022543</name>
</gene>
<reference evidence="2 3" key="1">
    <citation type="journal article" date="2018" name="PLoS Genet.">
        <title>Population sequencing reveals clonal diversity and ancestral inbreeding in the grapevine cultivar Chardonnay.</title>
        <authorList>
            <person name="Roach M.J."/>
            <person name="Johnson D.L."/>
            <person name="Bohlmann J."/>
            <person name="van Vuuren H.J."/>
            <person name="Jones S.J."/>
            <person name="Pretorius I.S."/>
            <person name="Schmidt S.A."/>
            <person name="Borneman A.R."/>
        </authorList>
    </citation>
    <scope>NUCLEOTIDE SEQUENCE [LARGE SCALE GENOMIC DNA]</scope>
    <source>
        <strain evidence="3">cv. Chardonnay</strain>
        <tissue evidence="2">Leaf</tissue>
    </source>
</reference>
<evidence type="ECO:0000256" key="1">
    <source>
        <dbReference type="SAM" id="MobiDB-lite"/>
    </source>
</evidence>
<organism evidence="2 3">
    <name type="scientific">Vitis vinifera</name>
    <name type="common">Grape</name>
    <dbReference type="NCBI Taxonomy" id="29760"/>
    <lineage>
        <taxon>Eukaryota</taxon>
        <taxon>Viridiplantae</taxon>
        <taxon>Streptophyta</taxon>
        <taxon>Embryophyta</taxon>
        <taxon>Tracheophyta</taxon>
        <taxon>Spermatophyta</taxon>
        <taxon>Magnoliopsida</taxon>
        <taxon>eudicotyledons</taxon>
        <taxon>Gunneridae</taxon>
        <taxon>Pentapetalae</taxon>
        <taxon>rosids</taxon>
        <taxon>Vitales</taxon>
        <taxon>Vitaceae</taxon>
        <taxon>Viteae</taxon>
        <taxon>Vitis</taxon>
    </lineage>
</organism>
<dbReference type="Proteomes" id="UP000288805">
    <property type="component" value="Unassembled WGS sequence"/>
</dbReference>
<name>A0A438JE54_VITVI</name>
<evidence type="ECO:0000313" key="2">
    <source>
        <dbReference type="EMBL" id="RVX07238.1"/>
    </source>
</evidence>
<dbReference type="EMBL" id="QGNW01000046">
    <property type="protein sequence ID" value="RVX07238.1"/>
    <property type="molecule type" value="Genomic_DNA"/>
</dbReference>
<dbReference type="InterPro" id="IPR015915">
    <property type="entry name" value="Kelch-typ_b-propeller"/>
</dbReference>
<feature type="region of interest" description="Disordered" evidence="1">
    <location>
        <begin position="330"/>
        <end position="349"/>
    </location>
</feature>
<dbReference type="OrthoDB" id="1564273at2759"/>
<protein>
    <submittedName>
        <fullName evidence="2">Uncharacterized protein</fullName>
    </submittedName>
</protein>
<comment type="caution">
    <text evidence="2">The sequence shown here is derived from an EMBL/GenBank/DDBJ whole genome shotgun (WGS) entry which is preliminary data.</text>
</comment>